<reference evidence="3" key="1">
    <citation type="submission" date="2020-02" db="EMBL/GenBank/DDBJ databases">
        <title>Esox lucius (northern pike) genome, fEsoLuc1, primary haplotype.</title>
        <authorList>
            <person name="Myers G."/>
            <person name="Karagic N."/>
            <person name="Meyer A."/>
            <person name="Pippel M."/>
            <person name="Reichard M."/>
            <person name="Winkler S."/>
            <person name="Tracey A."/>
            <person name="Sims Y."/>
            <person name="Howe K."/>
            <person name="Rhie A."/>
            <person name="Formenti G."/>
            <person name="Durbin R."/>
            <person name="Fedrigo O."/>
            <person name="Jarvis E.D."/>
        </authorList>
    </citation>
    <scope>NUCLEOTIDE SEQUENCE [LARGE SCALE GENOMIC DNA]</scope>
</reference>
<dbReference type="Proteomes" id="UP000265140">
    <property type="component" value="Chromosome 24"/>
</dbReference>
<reference evidence="3" key="2">
    <citation type="submission" date="2025-08" db="UniProtKB">
        <authorList>
            <consortium name="Ensembl"/>
        </authorList>
    </citation>
    <scope>IDENTIFICATION</scope>
</reference>
<dbReference type="SUPFAM" id="SSF56436">
    <property type="entry name" value="C-type lectin-like"/>
    <property type="match status" value="1"/>
</dbReference>
<reference evidence="3" key="3">
    <citation type="submission" date="2025-09" db="UniProtKB">
        <authorList>
            <consortium name="Ensembl"/>
        </authorList>
    </citation>
    <scope>IDENTIFICATION</scope>
</reference>
<evidence type="ECO:0000256" key="1">
    <source>
        <dbReference type="SAM" id="SignalP"/>
    </source>
</evidence>
<dbReference type="Ensembl" id="ENSELUT00000051344.2">
    <property type="protein sequence ID" value="ENSELUP00000079450.2"/>
    <property type="gene ID" value="ENSELUG00000030244.2"/>
</dbReference>
<proteinExistence type="predicted"/>
<evidence type="ECO:0000313" key="4">
    <source>
        <dbReference type="Proteomes" id="UP000265140"/>
    </source>
</evidence>
<accession>A0A6Q2ZPN1</accession>
<dbReference type="AlphaFoldDB" id="A0A6Q2ZPN1"/>
<protein>
    <recommendedName>
        <fullName evidence="2">C-type lectin domain-containing protein</fullName>
    </recommendedName>
</protein>
<dbReference type="InterPro" id="IPR001304">
    <property type="entry name" value="C-type_lectin-like"/>
</dbReference>
<evidence type="ECO:0000259" key="2">
    <source>
        <dbReference type="PROSITE" id="PS50041"/>
    </source>
</evidence>
<feature type="chain" id="PRO_5044260079" description="C-type lectin domain-containing protein" evidence="1">
    <location>
        <begin position="16"/>
        <end position="116"/>
    </location>
</feature>
<sequence length="116" mass="13035">MMFLLLNWSISYCFTGPHGCNQGWQQFGSRCFRFEEILRSWTEAERHCQSLGEHLASVHSWKESRFLETLTVGSPLTWIGGNDGAGPGLMALDLITMNGMKGNPTTIMVSESCVFR</sequence>
<dbReference type="SMART" id="SM00034">
    <property type="entry name" value="CLECT"/>
    <property type="match status" value="1"/>
</dbReference>
<dbReference type="Pfam" id="PF00059">
    <property type="entry name" value="Lectin_C"/>
    <property type="match status" value="1"/>
</dbReference>
<dbReference type="Gene3D" id="3.10.100.10">
    <property type="entry name" value="Mannose-Binding Protein A, subunit A"/>
    <property type="match status" value="1"/>
</dbReference>
<dbReference type="PROSITE" id="PS50041">
    <property type="entry name" value="C_TYPE_LECTIN_2"/>
    <property type="match status" value="1"/>
</dbReference>
<dbReference type="InParanoid" id="A0A6Q2ZPN1"/>
<keyword evidence="4" id="KW-1185">Reference proteome</keyword>
<keyword evidence="1" id="KW-0732">Signal</keyword>
<feature type="domain" description="C-type lectin" evidence="2">
    <location>
        <begin position="27"/>
        <end position="116"/>
    </location>
</feature>
<evidence type="ECO:0000313" key="3">
    <source>
        <dbReference type="Ensembl" id="ENSELUP00000079450.2"/>
    </source>
</evidence>
<dbReference type="GeneTree" id="ENSGT01120000272694"/>
<name>A0A6Q2ZPN1_ESOLU</name>
<feature type="signal peptide" evidence="1">
    <location>
        <begin position="1"/>
        <end position="15"/>
    </location>
</feature>
<dbReference type="Bgee" id="ENSELUG00000030244">
    <property type="expression patterns" value="Expressed in ovary and 3 other cell types or tissues"/>
</dbReference>
<dbReference type="PANTHER" id="PTHR22803">
    <property type="entry name" value="MANNOSE, PHOSPHOLIPASE, LECTIN RECEPTOR RELATED"/>
    <property type="match status" value="1"/>
</dbReference>
<dbReference type="OMA" id="YCVEISA"/>
<dbReference type="InterPro" id="IPR016186">
    <property type="entry name" value="C-type_lectin-like/link_sf"/>
</dbReference>
<dbReference type="InterPro" id="IPR016187">
    <property type="entry name" value="CTDL_fold"/>
</dbReference>
<organism evidence="3 4">
    <name type="scientific">Esox lucius</name>
    <name type="common">Northern pike</name>
    <dbReference type="NCBI Taxonomy" id="8010"/>
    <lineage>
        <taxon>Eukaryota</taxon>
        <taxon>Metazoa</taxon>
        <taxon>Chordata</taxon>
        <taxon>Craniata</taxon>
        <taxon>Vertebrata</taxon>
        <taxon>Euteleostomi</taxon>
        <taxon>Actinopterygii</taxon>
        <taxon>Neopterygii</taxon>
        <taxon>Teleostei</taxon>
        <taxon>Protacanthopterygii</taxon>
        <taxon>Esociformes</taxon>
        <taxon>Esocidae</taxon>
        <taxon>Esox</taxon>
    </lineage>
</organism>
<dbReference type="InterPro" id="IPR050111">
    <property type="entry name" value="C-type_lectin/snaclec_domain"/>
</dbReference>
<dbReference type="FunCoup" id="A0A6Q2ZPN1">
    <property type="interactions" value="819"/>
</dbReference>